<reference evidence="1" key="1">
    <citation type="submission" date="2020-03" db="EMBL/GenBank/DDBJ databases">
        <title>The deep terrestrial virosphere.</title>
        <authorList>
            <person name="Holmfeldt K."/>
            <person name="Nilsson E."/>
            <person name="Simone D."/>
            <person name="Lopez-Fernandez M."/>
            <person name="Wu X."/>
            <person name="de Brujin I."/>
            <person name="Lundin D."/>
            <person name="Andersson A."/>
            <person name="Bertilsson S."/>
            <person name="Dopson M."/>
        </authorList>
    </citation>
    <scope>NUCLEOTIDE SEQUENCE</scope>
    <source>
        <strain evidence="1">MM415B02463</strain>
    </source>
</reference>
<gene>
    <name evidence="1" type="ORF">MM415B02463_0002</name>
</gene>
<dbReference type="EMBL" id="MT142883">
    <property type="protein sequence ID" value="QJA89988.1"/>
    <property type="molecule type" value="Genomic_DNA"/>
</dbReference>
<protein>
    <submittedName>
        <fullName evidence="1">Uncharacterized protein</fullName>
    </submittedName>
</protein>
<accession>A0A6M3LA43</accession>
<evidence type="ECO:0000313" key="1">
    <source>
        <dbReference type="EMBL" id="QJA89988.1"/>
    </source>
</evidence>
<name>A0A6M3LA43_9ZZZZ</name>
<organism evidence="1">
    <name type="scientific">viral metagenome</name>
    <dbReference type="NCBI Taxonomy" id="1070528"/>
    <lineage>
        <taxon>unclassified sequences</taxon>
        <taxon>metagenomes</taxon>
        <taxon>organismal metagenomes</taxon>
    </lineage>
</organism>
<sequence length="120" mass="13132">MTGLTKHLWSLGGGAVYTLSTTVSNEQAYIDLAIPDTGAILAITKLIVSPDSASEPCHFRVWDGSAATMSLKFVQSHGFMLKPLEFDFSWCPIMVPYPSTFQIIQTGAWDTGIVIRGYMI</sequence>
<proteinExistence type="predicted"/>
<dbReference type="AlphaFoldDB" id="A0A6M3LA43"/>